<dbReference type="InterPro" id="IPR011324">
    <property type="entry name" value="Cytotoxic_necrot_fac-like_cat"/>
</dbReference>
<dbReference type="RefSeq" id="WP_074797409.1">
    <property type="nucleotide sequence ID" value="NZ_FOVJ01000005.1"/>
</dbReference>
<dbReference type="Gene3D" id="3.60.140.10">
    <property type="entry name" value="CNF1/YfiH-like putative cysteine hydrolases"/>
    <property type="match status" value="1"/>
</dbReference>
<keyword evidence="5" id="KW-0378">Hydrolase</keyword>
<comment type="catalytic activity">
    <reaction evidence="8">
        <text>adenosine + phosphate = alpha-D-ribose 1-phosphate + adenine</text>
        <dbReference type="Rhea" id="RHEA:27642"/>
        <dbReference type="ChEBI" id="CHEBI:16335"/>
        <dbReference type="ChEBI" id="CHEBI:16708"/>
        <dbReference type="ChEBI" id="CHEBI:43474"/>
        <dbReference type="ChEBI" id="CHEBI:57720"/>
        <dbReference type="EC" id="2.4.2.1"/>
    </reaction>
    <physiologicalReaction direction="left-to-right" evidence="8">
        <dbReference type="Rhea" id="RHEA:27643"/>
    </physiologicalReaction>
</comment>
<evidence type="ECO:0000256" key="5">
    <source>
        <dbReference type="ARBA" id="ARBA00022801"/>
    </source>
</evidence>
<accession>A0A1I5D8Q5</accession>
<dbReference type="AlphaFoldDB" id="A0A1I5D8Q5"/>
<reference evidence="12" key="1">
    <citation type="submission" date="2016-10" db="EMBL/GenBank/DDBJ databases">
        <authorList>
            <person name="Varghese N."/>
        </authorList>
    </citation>
    <scope>NUCLEOTIDE SEQUENCE [LARGE SCALE GENOMIC DNA]</scope>
    <source>
        <strain evidence="12">Nsp8</strain>
    </source>
</reference>
<dbReference type="PANTHER" id="PTHR30616:SF2">
    <property type="entry name" value="PURINE NUCLEOSIDE PHOSPHORYLASE LACC1"/>
    <property type="match status" value="1"/>
</dbReference>
<dbReference type="EMBL" id="FOVJ01000005">
    <property type="protein sequence ID" value="SFN95560.1"/>
    <property type="molecule type" value="Genomic_DNA"/>
</dbReference>
<keyword evidence="3" id="KW-0808">Transferase</keyword>
<evidence type="ECO:0000313" key="11">
    <source>
        <dbReference type="EMBL" id="SFN95560.1"/>
    </source>
</evidence>
<evidence type="ECO:0000256" key="10">
    <source>
        <dbReference type="RuleBase" id="RU361274"/>
    </source>
</evidence>
<protein>
    <recommendedName>
        <fullName evidence="10">Purine nucleoside phosphorylase</fullName>
    </recommendedName>
</protein>
<comment type="catalytic activity">
    <reaction evidence="7">
        <text>adenosine + H2O + H(+) = inosine + NH4(+)</text>
        <dbReference type="Rhea" id="RHEA:24408"/>
        <dbReference type="ChEBI" id="CHEBI:15377"/>
        <dbReference type="ChEBI" id="CHEBI:15378"/>
        <dbReference type="ChEBI" id="CHEBI:16335"/>
        <dbReference type="ChEBI" id="CHEBI:17596"/>
        <dbReference type="ChEBI" id="CHEBI:28938"/>
        <dbReference type="EC" id="3.5.4.4"/>
    </reaction>
    <physiologicalReaction direction="left-to-right" evidence="7">
        <dbReference type="Rhea" id="RHEA:24409"/>
    </physiologicalReaction>
</comment>
<dbReference type="NCBIfam" id="TIGR00726">
    <property type="entry name" value="peptidoglycan editing factor PgeF"/>
    <property type="match status" value="1"/>
</dbReference>
<evidence type="ECO:0000313" key="12">
    <source>
        <dbReference type="Proteomes" id="UP000183107"/>
    </source>
</evidence>
<dbReference type="GO" id="GO:0005507">
    <property type="term" value="F:copper ion binding"/>
    <property type="evidence" value="ECO:0007669"/>
    <property type="project" value="TreeGrafter"/>
</dbReference>
<evidence type="ECO:0000256" key="8">
    <source>
        <dbReference type="ARBA" id="ARBA00048968"/>
    </source>
</evidence>
<name>A0A1I5D8Q5_9PROT</name>
<dbReference type="GO" id="GO:0016787">
    <property type="term" value="F:hydrolase activity"/>
    <property type="evidence" value="ECO:0007669"/>
    <property type="project" value="UniProtKB-KW"/>
</dbReference>
<evidence type="ECO:0000256" key="3">
    <source>
        <dbReference type="ARBA" id="ARBA00022679"/>
    </source>
</evidence>
<comment type="catalytic activity">
    <reaction evidence="1">
        <text>inosine + phosphate = alpha-D-ribose 1-phosphate + hypoxanthine</text>
        <dbReference type="Rhea" id="RHEA:27646"/>
        <dbReference type="ChEBI" id="CHEBI:17368"/>
        <dbReference type="ChEBI" id="CHEBI:17596"/>
        <dbReference type="ChEBI" id="CHEBI:43474"/>
        <dbReference type="ChEBI" id="CHEBI:57720"/>
        <dbReference type="EC" id="2.4.2.1"/>
    </reaction>
    <physiologicalReaction direction="left-to-right" evidence="1">
        <dbReference type="Rhea" id="RHEA:27647"/>
    </physiologicalReaction>
</comment>
<dbReference type="InterPro" id="IPR003730">
    <property type="entry name" value="Cu_polyphenol_OxRdtase"/>
</dbReference>
<dbReference type="STRING" id="1266925.GCA_000619905_02598"/>
<evidence type="ECO:0000256" key="2">
    <source>
        <dbReference type="ARBA" id="ARBA00007353"/>
    </source>
</evidence>
<evidence type="ECO:0000256" key="1">
    <source>
        <dbReference type="ARBA" id="ARBA00000553"/>
    </source>
</evidence>
<comment type="catalytic activity">
    <reaction evidence="9">
        <text>S-methyl-5'-thioadenosine + phosphate = 5-(methylsulfanyl)-alpha-D-ribose 1-phosphate + adenine</text>
        <dbReference type="Rhea" id="RHEA:11852"/>
        <dbReference type="ChEBI" id="CHEBI:16708"/>
        <dbReference type="ChEBI" id="CHEBI:17509"/>
        <dbReference type="ChEBI" id="CHEBI:43474"/>
        <dbReference type="ChEBI" id="CHEBI:58533"/>
        <dbReference type="EC" id="2.4.2.28"/>
    </reaction>
    <physiologicalReaction direction="left-to-right" evidence="9">
        <dbReference type="Rhea" id="RHEA:11853"/>
    </physiologicalReaction>
</comment>
<dbReference type="Pfam" id="PF02578">
    <property type="entry name" value="Cu-oxidase_4"/>
    <property type="match status" value="1"/>
</dbReference>
<evidence type="ECO:0000256" key="7">
    <source>
        <dbReference type="ARBA" id="ARBA00047989"/>
    </source>
</evidence>
<keyword evidence="6" id="KW-0862">Zinc</keyword>
<evidence type="ECO:0000256" key="6">
    <source>
        <dbReference type="ARBA" id="ARBA00022833"/>
    </source>
</evidence>
<evidence type="ECO:0000256" key="4">
    <source>
        <dbReference type="ARBA" id="ARBA00022723"/>
    </source>
</evidence>
<evidence type="ECO:0000256" key="9">
    <source>
        <dbReference type="ARBA" id="ARBA00049893"/>
    </source>
</evidence>
<dbReference type="CDD" id="cd16833">
    <property type="entry name" value="YfiH"/>
    <property type="match status" value="1"/>
</dbReference>
<dbReference type="InterPro" id="IPR038371">
    <property type="entry name" value="Cu_polyphenol_OxRdtase_sf"/>
</dbReference>
<keyword evidence="4" id="KW-0479">Metal-binding</keyword>
<keyword evidence="12" id="KW-1185">Reference proteome</keyword>
<dbReference type="Proteomes" id="UP000183107">
    <property type="component" value="Unassembled WGS sequence"/>
</dbReference>
<dbReference type="OrthoDB" id="4279at2"/>
<dbReference type="PANTHER" id="PTHR30616">
    <property type="entry name" value="UNCHARACTERIZED PROTEIN YFIH"/>
    <property type="match status" value="1"/>
</dbReference>
<organism evidence="11 12">
    <name type="scientific">Nitrosospira briensis</name>
    <dbReference type="NCBI Taxonomy" id="35799"/>
    <lineage>
        <taxon>Bacteria</taxon>
        <taxon>Pseudomonadati</taxon>
        <taxon>Pseudomonadota</taxon>
        <taxon>Betaproteobacteria</taxon>
        <taxon>Nitrosomonadales</taxon>
        <taxon>Nitrosomonadaceae</taxon>
        <taxon>Nitrosospira</taxon>
    </lineage>
</organism>
<proteinExistence type="inferred from homology"/>
<gene>
    <name evidence="11" type="ORF">SAMN05216386_2239</name>
</gene>
<sequence length="253" mass="27379">MNDWIIPEWPAPCSVKALFTTRNGGAGSQPSPYASLNLGDHVGDDPLTVKQNRALLRRFLPAEPGWLKQVHGTISVNVDEDDCTAPGEGDAAFSRRPENVCAVLVADCLPVLLCDHAGSLVGVIHAGWRGLADGIIERTISAIGPLDTPIMAWLGPAIGSDHFEVGEEVRQAFISHDKNAALAFVPSNPCHEGKWLADLFLLARQRLASVGVTEVYGGMYCTFSDPARFFSYRRDGLTGRMAGLIWLVQQDNT</sequence>
<dbReference type="SUPFAM" id="SSF64438">
    <property type="entry name" value="CNF1/YfiH-like putative cysteine hydrolases"/>
    <property type="match status" value="1"/>
</dbReference>
<dbReference type="GO" id="GO:0017061">
    <property type="term" value="F:S-methyl-5-thioadenosine phosphorylase activity"/>
    <property type="evidence" value="ECO:0007669"/>
    <property type="project" value="UniProtKB-EC"/>
</dbReference>
<comment type="similarity">
    <text evidence="2 10">Belongs to the purine nucleoside phosphorylase YfiH/LACC1 family.</text>
</comment>